<protein>
    <recommendedName>
        <fullName evidence="2">N-acetylmuramoyl-L-alanine amidase</fullName>
        <ecNumber evidence="2">3.5.1.28</ecNumber>
    </recommendedName>
</protein>
<evidence type="ECO:0000313" key="8">
    <source>
        <dbReference type="Proteomes" id="UP000055590"/>
    </source>
</evidence>
<feature type="compositionally biased region" description="Polar residues" evidence="4">
    <location>
        <begin position="218"/>
        <end position="230"/>
    </location>
</feature>
<dbReference type="RefSeq" id="WP_157370475.1">
    <property type="nucleotide sequence ID" value="NZ_CP012332.1"/>
</dbReference>
<dbReference type="InterPro" id="IPR011990">
    <property type="entry name" value="TPR-like_helical_dom_sf"/>
</dbReference>
<dbReference type="GO" id="GO:0009253">
    <property type="term" value="P:peptidoglycan catabolic process"/>
    <property type="evidence" value="ECO:0007669"/>
    <property type="project" value="InterPro"/>
</dbReference>
<dbReference type="OrthoDB" id="9806267at2"/>
<evidence type="ECO:0000256" key="5">
    <source>
        <dbReference type="SAM" id="SignalP"/>
    </source>
</evidence>
<evidence type="ECO:0000256" key="1">
    <source>
        <dbReference type="ARBA" id="ARBA00001561"/>
    </source>
</evidence>
<gene>
    <name evidence="7" type="ORF">AKJ08_0964</name>
</gene>
<dbReference type="CDD" id="cd02696">
    <property type="entry name" value="MurNAc-LAA"/>
    <property type="match status" value="1"/>
</dbReference>
<dbReference type="Proteomes" id="UP000055590">
    <property type="component" value="Chromosome"/>
</dbReference>
<feature type="compositionally biased region" description="Low complexity" evidence="4">
    <location>
        <begin position="204"/>
        <end position="217"/>
    </location>
</feature>
<dbReference type="Pfam" id="PF01520">
    <property type="entry name" value="Amidase_3"/>
    <property type="match status" value="1"/>
</dbReference>
<dbReference type="SUPFAM" id="SSF53187">
    <property type="entry name" value="Zn-dependent exopeptidases"/>
    <property type="match status" value="1"/>
</dbReference>
<feature type="region of interest" description="Disordered" evidence="4">
    <location>
        <begin position="204"/>
        <end position="242"/>
    </location>
</feature>
<keyword evidence="5" id="KW-0732">Signal</keyword>
<dbReference type="Gene3D" id="1.25.40.10">
    <property type="entry name" value="Tetratricopeptide repeat domain"/>
    <property type="match status" value="1"/>
</dbReference>
<dbReference type="STRING" id="1391653.AKJ08_0964"/>
<feature type="domain" description="MurNAc-LAA" evidence="6">
    <location>
        <begin position="371"/>
        <end position="524"/>
    </location>
</feature>
<dbReference type="PANTHER" id="PTHR30404">
    <property type="entry name" value="N-ACETYLMURAMOYL-L-ALANINE AMIDASE"/>
    <property type="match status" value="1"/>
</dbReference>
<evidence type="ECO:0000256" key="3">
    <source>
        <dbReference type="ARBA" id="ARBA00022801"/>
    </source>
</evidence>
<organism evidence="7 8">
    <name type="scientific">Vulgatibacter incomptus</name>
    <dbReference type="NCBI Taxonomy" id="1391653"/>
    <lineage>
        <taxon>Bacteria</taxon>
        <taxon>Pseudomonadati</taxon>
        <taxon>Myxococcota</taxon>
        <taxon>Myxococcia</taxon>
        <taxon>Myxococcales</taxon>
        <taxon>Cystobacterineae</taxon>
        <taxon>Vulgatibacteraceae</taxon>
        <taxon>Vulgatibacter</taxon>
    </lineage>
</organism>
<evidence type="ECO:0000256" key="4">
    <source>
        <dbReference type="SAM" id="MobiDB-lite"/>
    </source>
</evidence>
<dbReference type="PANTHER" id="PTHR30404:SF0">
    <property type="entry name" value="N-ACETYLMURAMOYL-L-ALANINE AMIDASE AMIC"/>
    <property type="match status" value="1"/>
</dbReference>
<reference evidence="7 8" key="1">
    <citation type="submission" date="2015-08" db="EMBL/GenBank/DDBJ databases">
        <authorList>
            <person name="Babu N.S."/>
            <person name="Beckwith C.J."/>
            <person name="Beseler K.G."/>
            <person name="Brison A."/>
            <person name="Carone J.V."/>
            <person name="Caskin T.P."/>
            <person name="Diamond M."/>
            <person name="Durham M.E."/>
            <person name="Foxe J.M."/>
            <person name="Go M."/>
            <person name="Henderson B.A."/>
            <person name="Jones I.B."/>
            <person name="McGettigan J.A."/>
            <person name="Micheletti S.J."/>
            <person name="Nasrallah M.E."/>
            <person name="Ortiz D."/>
            <person name="Piller C.R."/>
            <person name="Privatt S.R."/>
            <person name="Schneider S.L."/>
            <person name="Sharp S."/>
            <person name="Smith T.C."/>
            <person name="Stanton J.D."/>
            <person name="Ullery H.E."/>
            <person name="Wilson R.J."/>
            <person name="Serrano M.G."/>
            <person name="Buck G."/>
            <person name="Lee V."/>
            <person name="Wang Y."/>
            <person name="Carvalho R."/>
            <person name="Voegtly L."/>
            <person name="Shi R."/>
            <person name="Duckworth R."/>
            <person name="Johnson A."/>
            <person name="Loviza R."/>
            <person name="Walstead R."/>
            <person name="Shah Z."/>
            <person name="Kiflezghi M."/>
            <person name="Wade K."/>
            <person name="Ball S.L."/>
            <person name="Bradley K.W."/>
            <person name="Asai D.J."/>
            <person name="Bowman C.A."/>
            <person name="Russell D.A."/>
            <person name="Pope W.H."/>
            <person name="Jacobs-Sera D."/>
            <person name="Hendrix R.W."/>
            <person name="Hatfull G.F."/>
        </authorList>
    </citation>
    <scope>NUCLEOTIDE SEQUENCE [LARGE SCALE GENOMIC DNA]</scope>
    <source>
        <strain evidence="7 8">DSM 27710</strain>
    </source>
</reference>
<dbReference type="EC" id="3.5.1.28" evidence="2"/>
<dbReference type="EMBL" id="CP012332">
    <property type="protein sequence ID" value="AKU90577.1"/>
    <property type="molecule type" value="Genomic_DNA"/>
</dbReference>
<accession>A0A0K1PAQ0</accession>
<dbReference type="KEGG" id="vin:AKJ08_0964"/>
<evidence type="ECO:0000256" key="2">
    <source>
        <dbReference type="ARBA" id="ARBA00011901"/>
    </source>
</evidence>
<evidence type="ECO:0000313" key="7">
    <source>
        <dbReference type="EMBL" id="AKU90577.1"/>
    </source>
</evidence>
<dbReference type="InterPro" id="IPR050695">
    <property type="entry name" value="N-acetylmuramoyl_amidase_3"/>
</dbReference>
<proteinExistence type="predicted"/>
<dbReference type="Gene3D" id="3.40.630.40">
    <property type="entry name" value="Zn-dependent exopeptidases"/>
    <property type="match status" value="1"/>
</dbReference>
<comment type="catalytic activity">
    <reaction evidence="1">
        <text>Hydrolyzes the link between N-acetylmuramoyl residues and L-amino acid residues in certain cell-wall glycopeptides.</text>
        <dbReference type="EC" id="3.5.1.28"/>
    </reaction>
</comment>
<dbReference type="AlphaFoldDB" id="A0A0K1PAQ0"/>
<keyword evidence="8" id="KW-1185">Reference proteome</keyword>
<dbReference type="GO" id="GO:0008745">
    <property type="term" value="F:N-acetylmuramoyl-L-alanine amidase activity"/>
    <property type="evidence" value="ECO:0007669"/>
    <property type="project" value="UniProtKB-EC"/>
</dbReference>
<feature type="signal peptide" evidence="5">
    <location>
        <begin position="1"/>
        <end position="21"/>
    </location>
</feature>
<dbReference type="PATRIC" id="fig|1391653.3.peg.987"/>
<dbReference type="SMART" id="SM00646">
    <property type="entry name" value="Ami_3"/>
    <property type="match status" value="1"/>
</dbReference>
<dbReference type="InterPro" id="IPR002508">
    <property type="entry name" value="MurNAc-LAA_cat"/>
</dbReference>
<evidence type="ECO:0000259" key="6">
    <source>
        <dbReference type="SMART" id="SM00646"/>
    </source>
</evidence>
<name>A0A0K1PAQ0_9BACT</name>
<sequence>MRQLGLAIALLLAAASMRVEAAHAAPNPEATYQEARSSFLELVRDNKRNRFRHHWTPVISGLDRSAKALPRGQKQCEAWFNGARAHQELSRISSRDDDRDEAIRRFRDMANRCSSSSLADDALYHAASLGRDSAPAAARKDLEQLLARYPKGDMAPKARELLADLGPARKGTAVAAAAPAISTASRAPTSASASAQAPAKVSAPASAQASTATAQASDLPSNAAPSTRSEPSAEPAADVPGAKLPSAADILASLDSRGADAKRPEDIALEVDLAKDQAASKGLDPARMQALQDAVGGEITLSLAAGLKVKRVVIDAGHGGKDTGAIARDGTHEKDLTLAIAKKLKTHLSTLGLEVLLTRDRDVFLSLEERTRFANDKHADLFISIHVNAAANKKATGIETYTLNLNSDRYAMRLAARENATSSRRIGDLELILADLATKANTDDSVRLARLSQDRMTSRLRNKYGASTIRDLGVKQALFFVLVGAKMPAILVETGFLSNPDEAKRLRSDAYQEELARSLADGVRRFIDEREAIARGDTGSQTGVF</sequence>
<dbReference type="FunFam" id="3.40.630.40:FF:000005">
    <property type="entry name" value="N-acetylmuramoyl-L-alanine amidase (AmiA)"/>
    <property type="match status" value="1"/>
</dbReference>
<feature type="chain" id="PRO_5005465555" description="N-acetylmuramoyl-L-alanine amidase" evidence="5">
    <location>
        <begin position="22"/>
        <end position="545"/>
    </location>
</feature>
<keyword evidence="3" id="KW-0378">Hydrolase</keyword>
<dbReference type="GO" id="GO:0030288">
    <property type="term" value="C:outer membrane-bounded periplasmic space"/>
    <property type="evidence" value="ECO:0007669"/>
    <property type="project" value="TreeGrafter"/>
</dbReference>